<feature type="non-terminal residue" evidence="1">
    <location>
        <position position="55"/>
    </location>
</feature>
<dbReference type="Proteomes" id="UP000054035">
    <property type="component" value="Unassembled WGS sequence"/>
</dbReference>
<dbReference type="AlphaFoldDB" id="A0A0P6VSB3"/>
<accession>A0A0P6VSB3</accession>
<protein>
    <submittedName>
        <fullName evidence="1">Uncharacterized protein</fullName>
    </submittedName>
</protein>
<comment type="caution">
    <text evidence="1">The sequence shown here is derived from an EMBL/GenBank/DDBJ whole genome shotgun (WGS) entry which is preliminary data.</text>
</comment>
<name>A0A0P6VSB3_9XANT</name>
<dbReference type="PATRIC" id="fig|53413.25.peg.1386"/>
<evidence type="ECO:0000313" key="1">
    <source>
        <dbReference type="EMBL" id="KPL48168.1"/>
    </source>
</evidence>
<proteinExistence type="predicted"/>
<sequence>MQSESGPLQIAFLIGQSDPASCALSAEQGAFLRQLQGTGRQLVDCNYPYHRNSAP</sequence>
<evidence type="ECO:0000313" key="2">
    <source>
        <dbReference type="Proteomes" id="UP000054035"/>
    </source>
</evidence>
<organism evidence="1 2">
    <name type="scientific">Xanthomonas axonopodis</name>
    <dbReference type="NCBI Taxonomy" id="53413"/>
    <lineage>
        <taxon>Bacteria</taxon>
        <taxon>Pseudomonadati</taxon>
        <taxon>Pseudomonadota</taxon>
        <taxon>Gammaproteobacteria</taxon>
        <taxon>Lysobacterales</taxon>
        <taxon>Lysobacteraceae</taxon>
        <taxon>Xanthomonas</taxon>
    </lineage>
</organism>
<dbReference type="EMBL" id="JFAQ01000165">
    <property type="protein sequence ID" value="KPL48168.1"/>
    <property type="molecule type" value="Genomic_DNA"/>
</dbReference>
<gene>
    <name evidence="1" type="ORF">XAXN_15320</name>
</gene>
<reference evidence="1 2" key="1">
    <citation type="submission" date="2014-02" db="EMBL/GenBank/DDBJ databases">
        <title>Genome sequence of Xanthomonas axonopodis DSM 3585 (T).</title>
        <authorList>
            <person name="Midha S."/>
            <person name="Patil P.B."/>
        </authorList>
    </citation>
    <scope>NUCLEOTIDE SEQUENCE [LARGE SCALE GENOMIC DNA]</scope>
    <source>
        <strain evidence="1 2">DSM 3585</strain>
    </source>
</reference>